<dbReference type="SUPFAM" id="SSF48452">
    <property type="entry name" value="TPR-like"/>
    <property type="match status" value="1"/>
</dbReference>
<dbReference type="Gene3D" id="1.10.10.10">
    <property type="entry name" value="Winged helix-like DNA-binding domain superfamily/Winged helix DNA-binding domain"/>
    <property type="match status" value="1"/>
</dbReference>
<keyword evidence="1" id="KW-0902">Two-component regulatory system</keyword>
<organism evidence="5 6">
    <name type="scientific">Kitasatospora phosalacinea</name>
    <dbReference type="NCBI Taxonomy" id="2065"/>
    <lineage>
        <taxon>Bacteria</taxon>
        <taxon>Bacillati</taxon>
        <taxon>Actinomycetota</taxon>
        <taxon>Actinomycetes</taxon>
        <taxon>Kitasatosporales</taxon>
        <taxon>Streptomycetaceae</taxon>
        <taxon>Kitasatospora</taxon>
    </lineage>
</organism>
<name>A0ABW6GEX8_9ACTN</name>
<proteinExistence type="predicted"/>
<evidence type="ECO:0000313" key="5">
    <source>
        <dbReference type="EMBL" id="MFE1351265.1"/>
    </source>
</evidence>
<dbReference type="Pfam" id="PF20016">
    <property type="entry name" value="ThsA_Macro"/>
    <property type="match status" value="1"/>
</dbReference>
<dbReference type="PANTHER" id="PTHR35807">
    <property type="entry name" value="TRANSCRIPTIONAL REGULATOR REDD-RELATED"/>
    <property type="match status" value="1"/>
</dbReference>
<protein>
    <submittedName>
        <fullName evidence="5">Macro domain-containing protein</fullName>
    </submittedName>
</protein>
<dbReference type="SMART" id="SM01043">
    <property type="entry name" value="BTAD"/>
    <property type="match status" value="1"/>
</dbReference>
<dbReference type="Gene3D" id="1.25.40.10">
    <property type="entry name" value="Tetratricopeptide repeat domain"/>
    <property type="match status" value="1"/>
</dbReference>
<evidence type="ECO:0000256" key="1">
    <source>
        <dbReference type="ARBA" id="ARBA00023012"/>
    </source>
</evidence>
<evidence type="ECO:0000259" key="4">
    <source>
        <dbReference type="SMART" id="SM01043"/>
    </source>
</evidence>
<feature type="domain" description="Bacterial transcriptional activator" evidence="4">
    <location>
        <begin position="119"/>
        <end position="240"/>
    </location>
</feature>
<dbReference type="InterPro" id="IPR016032">
    <property type="entry name" value="Sig_transdc_resp-reg_C-effctor"/>
</dbReference>
<keyword evidence="2" id="KW-0805">Transcription regulation</keyword>
<dbReference type="Proteomes" id="UP001599542">
    <property type="component" value="Unassembled WGS sequence"/>
</dbReference>
<dbReference type="SUPFAM" id="SSF46894">
    <property type="entry name" value="C-terminal effector domain of the bipartite response regulators"/>
    <property type="match status" value="1"/>
</dbReference>
<dbReference type="PANTHER" id="PTHR35807:SF1">
    <property type="entry name" value="TRANSCRIPTIONAL REGULATOR REDD"/>
    <property type="match status" value="1"/>
</dbReference>
<comment type="caution">
    <text evidence="5">The sequence shown here is derived from an EMBL/GenBank/DDBJ whole genome shotgun (WGS) entry which is preliminary data.</text>
</comment>
<sequence>MASARLDVLGPTTLTVSGSAVPLPPLTLRLLLRLVAAEGGSVPLPELYRDVWGEPPGGRLARGQRTQVHQRVHELRRVLGPAEADPEGAIRTETTVDHDERHGPVPVSAYRLVLGPRELDVLEFEAAVRQAGRTAPATAAALLHRALPLWRGRPLPEAATAPFAAHLVRRLHALHELARRDLLRLENELGHPERALPIAESLAAEFPDDPAVAASMLGLRERIRARHGNEVLRRDFSGLRVSVVVKRGDLFDEQDANLVAGFTDTFDTCTDGDVVISGGSVQGQLLERVLGGDRAELDQMLRRGLRGVAPVARESVRDKPLGKRARYPIGTVVALAPPGRRAFAVAYSRQGNDLVASSTPDQLRHSLDQLWASVAAHGLLRPVAAPLVGAGLARIHGLAPEGIVMMLVDSFVRACRVAVVAPELRIVVPPAVLDRMRLLDVVRFVEALDEYGAGPA</sequence>
<dbReference type="RefSeq" id="WP_380320353.1">
    <property type="nucleotide sequence ID" value="NZ_JBHYPW010000011.1"/>
</dbReference>
<evidence type="ECO:0000256" key="2">
    <source>
        <dbReference type="ARBA" id="ARBA00023015"/>
    </source>
</evidence>
<reference evidence="5 6" key="1">
    <citation type="submission" date="2024-09" db="EMBL/GenBank/DDBJ databases">
        <title>The Natural Products Discovery Center: Release of the First 8490 Sequenced Strains for Exploring Actinobacteria Biosynthetic Diversity.</title>
        <authorList>
            <person name="Kalkreuter E."/>
            <person name="Kautsar S.A."/>
            <person name="Yang D."/>
            <person name="Bader C.D."/>
            <person name="Teijaro C.N."/>
            <person name="Fluegel L."/>
            <person name="Davis C.M."/>
            <person name="Simpson J.R."/>
            <person name="Lauterbach L."/>
            <person name="Steele A.D."/>
            <person name="Gui C."/>
            <person name="Meng S."/>
            <person name="Li G."/>
            <person name="Viehrig K."/>
            <person name="Ye F."/>
            <person name="Su P."/>
            <person name="Kiefer A.F."/>
            <person name="Nichols A."/>
            <person name="Cepeda A.J."/>
            <person name="Yan W."/>
            <person name="Fan B."/>
            <person name="Jiang Y."/>
            <person name="Adhikari A."/>
            <person name="Zheng C.-J."/>
            <person name="Schuster L."/>
            <person name="Cowan T.M."/>
            <person name="Smanski M.J."/>
            <person name="Chevrette M.G."/>
            <person name="De Carvalho L.P.S."/>
            <person name="Shen B."/>
        </authorList>
    </citation>
    <scope>NUCLEOTIDE SEQUENCE [LARGE SCALE GENOMIC DNA]</scope>
    <source>
        <strain evidence="5 6">NPDC058753</strain>
    </source>
</reference>
<dbReference type="InterPro" id="IPR045535">
    <property type="entry name" value="ThsA_Macro"/>
</dbReference>
<accession>A0ABW6GEX8</accession>
<dbReference type="InterPro" id="IPR051677">
    <property type="entry name" value="AfsR-DnrI-RedD_regulator"/>
</dbReference>
<dbReference type="EMBL" id="JBHYPX010000005">
    <property type="protein sequence ID" value="MFE1351265.1"/>
    <property type="molecule type" value="Genomic_DNA"/>
</dbReference>
<dbReference type="InterPro" id="IPR011990">
    <property type="entry name" value="TPR-like_helical_dom_sf"/>
</dbReference>
<evidence type="ECO:0000313" key="6">
    <source>
        <dbReference type="Proteomes" id="UP001599542"/>
    </source>
</evidence>
<gene>
    <name evidence="5" type="ORF">ACFW6T_04670</name>
</gene>
<dbReference type="Pfam" id="PF03704">
    <property type="entry name" value="BTAD"/>
    <property type="match status" value="1"/>
</dbReference>
<dbReference type="InterPro" id="IPR005158">
    <property type="entry name" value="BTAD"/>
</dbReference>
<keyword evidence="3" id="KW-0804">Transcription</keyword>
<keyword evidence="6" id="KW-1185">Reference proteome</keyword>
<evidence type="ECO:0000256" key="3">
    <source>
        <dbReference type="ARBA" id="ARBA00023163"/>
    </source>
</evidence>
<dbReference type="InterPro" id="IPR036388">
    <property type="entry name" value="WH-like_DNA-bd_sf"/>
</dbReference>